<keyword evidence="4 7" id="KW-0812">Transmembrane</keyword>
<sequence length="503" mass="52991">MAILAAGVGFGIRGGILANWGAEFGFTGGQLGAIGGAGFIGFCFGIIIGGVVVDKIGYGKLVFAAFFFHVLSAFITFGATEGQSQQLAYNLLYWGTFVFALANGTLEAVANPLVSTLFPKNRTHYLNILHASWPLGMVVGGLIGWTLGNPEGMNVSWKIQLGLFLVPTVIYGIFFMGQSFPKSEASAKGLSTGEMLKDVGLLGSAIACYLLVLFFEGPLGLPTGAAFAIGGVLLIVVGVMTKFSIGSFLLFVLFIAHVLVGAVELGTDGWIQNITGNILTPDQGKILFVFTSLLMFILRFCAHFIEKNLKISPIGLLLICSVFAVVGLNMVSGVTTFIGALLALSVYAIGKTFFWPTMLAVVGDRFPRSGAIAMSVMGGCGMMSAGLLGSAGLGYAKDRFAAEALESNNPAIYQQYKAETASSFLFLEPVNGLDGTKLAGALAAEPKTPEQTAVVEASIAGDRKTLKADSFIPAAMAVIYLLLMLYFKMIGGYKPVSIDHKEA</sequence>
<dbReference type="Proteomes" id="UP000306196">
    <property type="component" value="Unassembled WGS sequence"/>
</dbReference>
<evidence type="ECO:0000256" key="6">
    <source>
        <dbReference type="ARBA" id="ARBA00023136"/>
    </source>
</evidence>
<dbReference type="AlphaFoldDB" id="A0A5R8KFZ8"/>
<feature type="transmembrane region" description="Helical" evidence="7">
    <location>
        <begin position="248"/>
        <end position="266"/>
    </location>
</feature>
<dbReference type="GO" id="GO:0016020">
    <property type="term" value="C:membrane"/>
    <property type="evidence" value="ECO:0007669"/>
    <property type="project" value="TreeGrafter"/>
</dbReference>
<comment type="similarity">
    <text evidence="2">Belongs to the major facilitator superfamily.</text>
</comment>
<dbReference type="EMBL" id="VAUV01000006">
    <property type="protein sequence ID" value="TLD71228.1"/>
    <property type="molecule type" value="Genomic_DNA"/>
</dbReference>
<dbReference type="Pfam" id="PF07690">
    <property type="entry name" value="MFS_1"/>
    <property type="match status" value="1"/>
</dbReference>
<keyword evidence="5 7" id="KW-1133">Transmembrane helix</keyword>
<feature type="transmembrane region" description="Helical" evidence="7">
    <location>
        <begin position="198"/>
        <end position="215"/>
    </location>
</feature>
<dbReference type="PROSITE" id="PS50850">
    <property type="entry name" value="MFS"/>
    <property type="match status" value="1"/>
</dbReference>
<dbReference type="PANTHER" id="PTHR23514">
    <property type="entry name" value="BYPASS OF STOP CODON PROTEIN 6"/>
    <property type="match status" value="1"/>
</dbReference>
<feature type="transmembrane region" description="Helical" evidence="7">
    <location>
        <begin position="91"/>
        <end position="114"/>
    </location>
</feature>
<comment type="caution">
    <text evidence="9">The sequence shown here is derived from an EMBL/GenBank/DDBJ whole genome shotgun (WGS) entry which is preliminary data.</text>
</comment>
<dbReference type="OrthoDB" id="9783757at2"/>
<organism evidence="9 10">
    <name type="scientific">Phragmitibacter flavus</name>
    <dbReference type="NCBI Taxonomy" id="2576071"/>
    <lineage>
        <taxon>Bacteria</taxon>
        <taxon>Pseudomonadati</taxon>
        <taxon>Verrucomicrobiota</taxon>
        <taxon>Verrucomicrobiia</taxon>
        <taxon>Verrucomicrobiales</taxon>
        <taxon>Verrucomicrobiaceae</taxon>
        <taxon>Phragmitibacter</taxon>
    </lineage>
</organism>
<feature type="transmembrane region" description="Helical" evidence="7">
    <location>
        <begin position="286"/>
        <end position="305"/>
    </location>
</feature>
<dbReference type="GO" id="GO:0012505">
    <property type="term" value="C:endomembrane system"/>
    <property type="evidence" value="ECO:0007669"/>
    <property type="project" value="UniProtKB-SubCell"/>
</dbReference>
<feature type="transmembrane region" description="Helical" evidence="7">
    <location>
        <begin position="60"/>
        <end position="79"/>
    </location>
</feature>
<evidence type="ECO:0000256" key="7">
    <source>
        <dbReference type="SAM" id="Phobius"/>
    </source>
</evidence>
<evidence type="ECO:0000313" key="9">
    <source>
        <dbReference type="EMBL" id="TLD71228.1"/>
    </source>
</evidence>
<gene>
    <name evidence="9" type="ORF">FEM03_09500</name>
</gene>
<feature type="transmembrane region" description="Helical" evidence="7">
    <location>
        <begin position="126"/>
        <end position="147"/>
    </location>
</feature>
<protein>
    <submittedName>
        <fullName evidence="9">MFS transporter</fullName>
    </submittedName>
</protein>
<evidence type="ECO:0000313" key="10">
    <source>
        <dbReference type="Proteomes" id="UP000306196"/>
    </source>
</evidence>
<dbReference type="GO" id="GO:0022857">
    <property type="term" value="F:transmembrane transporter activity"/>
    <property type="evidence" value="ECO:0007669"/>
    <property type="project" value="InterPro"/>
</dbReference>
<evidence type="ECO:0000256" key="2">
    <source>
        <dbReference type="ARBA" id="ARBA00008335"/>
    </source>
</evidence>
<evidence type="ECO:0000256" key="3">
    <source>
        <dbReference type="ARBA" id="ARBA00022448"/>
    </source>
</evidence>
<feature type="transmembrane region" description="Helical" evidence="7">
    <location>
        <begin position="159"/>
        <end position="177"/>
    </location>
</feature>
<feature type="transmembrane region" description="Helical" evidence="7">
    <location>
        <begin position="30"/>
        <end position="53"/>
    </location>
</feature>
<keyword evidence="6 7" id="KW-0472">Membrane</keyword>
<evidence type="ECO:0000256" key="5">
    <source>
        <dbReference type="ARBA" id="ARBA00022989"/>
    </source>
</evidence>
<comment type="subcellular location">
    <subcellularLocation>
        <location evidence="1">Endomembrane system</location>
        <topology evidence="1">Multi-pass membrane protein</topology>
    </subcellularLocation>
</comment>
<evidence type="ECO:0000256" key="1">
    <source>
        <dbReference type="ARBA" id="ARBA00004127"/>
    </source>
</evidence>
<accession>A0A5R8KFZ8</accession>
<keyword evidence="3" id="KW-0813">Transport</keyword>
<dbReference type="InterPro" id="IPR020846">
    <property type="entry name" value="MFS_dom"/>
</dbReference>
<name>A0A5R8KFZ8_9BACT</name>
<feature type="transmembrane region" description="Helical" evidence="7">
    <location>
        <begin position="221"/>
        <end position="241"/>
    </location>
</feature>
<proteinExistence type="inferred from homology"/>
<keyword evidence="10" id="KW-1185">Reference proteome</keyword>
<evidence type="ECO:0000256" key="4">
    <source>
        <dbReference type="ARBA" id="ARBA00022692"/>
    </source>
</evidence>
<feature type="transmembrane region" description="Helical" evidence="7">
    <location>
        <begin position="317"/>
        <end position="350"/>
    </location>
</feature>
<feature type="transmembrane region" description="Helical" evidence="7">
    <location>
        <begin position="370"/>
        <end position="396"/>
    </location>
</feature>
<dbReference type="Gene3D" id="1.20.1250.20">
    <property type="entry name" value="MFS general substrate transporter like domains"/>
    <property type="match status" value="1"/>
</dbReference>
<feature type="domain" description="Major facilitator superfamily (MFS) profile" evidence="8">
    <location>
        <begin position="1"/>
        <end position="447"/>
    </location>
</feature>
<evidence type="ECO:0000259" key="8">
    <source>
        <dbReference type="PROSITE" id="PS50850"/>
    </source>
</evidence>
<dbReference type="InterPro" id="IPR036259">
    <property type="entry name" value="MFS_trans_sf"/>
</dbReference>
<feature type="transmembrane region" description="Helical" evidence="7">
    <location>
        <begin position="470"/>
        <end position="487"/>
    </location>
</feature>
<dbReference type="InterPro" id="IPR011701">
    <property type="entry name" value="MFS"/>
</dbReference>
<dbReference type="InterPro" id="IPR051788">
    <property type="entry name" value="MFS_Transporter"/>
</dbReference>
<dbReference type="PANTHER" id="PTHR23514:SF3">
    <property type="entry name" value="BYPASS OF STOP CODON PROTEIN 6"/>
    <property type="match status" value="1"/>
</dbReference>
<dbReference type="SUPFAM" id="SSF103473">
    <property type="entry name" value="MFS general substrate transporter"/>
    <property type="match status" value="1"/>
</dbReference>
<reference evidence="9 10" key="1">
    <citation type="submission" date="2019-05" db="EMBL/GenBank/DDBJ databases">
        <title>Verrucobacter flavum gen. nov., sp. nov. a new member of the family Verrucomicrobiaceae.</title>
        <authorList>
            <person name="Szuroczki S."/>
            <person name="Abbaszade G."/>
            <person name="Szabo A."/>
            <person name="Felfoldi T."/>
            <person name="Schumann P."/>
            <person name="Boka K."/>
            <person name="Keki Z."/>
            <person name="Toumi M."/>
            <person name="Toth E."/>
        </authorList>
    </citation>
    <scope>NUCLEOTIDE SEQUENCE [LARGE SCALE GENOMIC DNA]</scope>
    <source>
        <strain evidence="9 10">MG-N-17</strain>
    </source>
</reference>